<dbReference type="PANTHER" id="PTHR47089">
    <property type="entry name" value="ABC TRANSPORTER, PERMEASE PROTEIN"/>
    <property type="match status" value="1"/>
</dbReference>
<feature type="transmembrane region" description="Helical" evidence="6">
    <location>
        <begin position="330"/>
        <end position="352"/>
    </location>
</feature>
<evidence type="ECO:0000256" key="5">
    <source>
        <dbReference type="ARBA" id="ARBA00023136"/>
    </source>
</evidence>
<dbReference type="GO" id="GO:0005886">
    <property type="term" value="C:plasma membrane"/>
    <property type="evidence" value="ECO:0007669"/>
    <property type="project" value="UniProtKB-SubCell"/>
</dbReference>
<evidence type="ECO:0000256" key="3">
    <source>
        <dbReference type="ARBA" id="ARBA00022692"/>
    </source>
</evidence>
<comment type="caution">
    <text evidence="7">The sequence shown here is derived from an EMBL/GenBank/DDBJ whole genome shotgun (WGS) entry which is preliminary data.</text>
</comment>
<dbReference type="Proteomes" id="UP000013085">
    <property type="component" value="Unassembled WGS sequence"/>
</dbReference>
<dbReference type="HOGENOM" id="CLU_040769_0_1_9"/>
<dbReference type="Pfam" id="PF02653">
    <property type="entry name" value="BPD_transp_2"/>
    <property type="match status" value="1"/>
</dbReference>
<feature type="transmembrane region" description="Helical" evidence="6">
    <location>
        <begin position="305"/>
        <end position="324"/>
    </location>
</feature>
<dbReference type="RefSeq" id="WP_002583358.1">
    <property type="nucleotide sequence ID" value="NZ_KB851019.1"/>
</dbReference>
<dbReference type="PATRIC" id="fig|999408.3.peg.2271"/>
<dbReference type="EMBL" id="AGYR01000020">
    <property type="protein sequence ID" value="ENZ15978.1"/>
    <property type="molecule type" value="Genomic_DNA"/>
</dbReference>
<evidence type="ECO:0000256" key="1">
    <source>
        <dbReference type="ARBA" id="ARBA00004651"/>
    </source>
</evidence>
<keyword evidence="2" id="KW-1003">Cell membrane</keyword>
<reference evidence="7 8" key="1">
    <citation type="submission" date="2013-01" db="EMBL/GenBank/DDBJ databases">
        <title>The Genome Sequence of Clostridium clostridioforme 90A8.</title>
        <authorList>
            <consortium name="The Broad Institute Genome Sequencing Platform"/>
            <person name="Earl A."/>
            <person name="Ward D."/>
            <person name="Feldgarden M."/>
            <person name="Gevers D."/>
            <person name="Courvalin P."/>
            <person name="Lambert T."/>
            <person name="Walker B."/>
            <person name="Young S.K."/>
            <person name="Zeng Q."/>
            <person name="Gargeya S."/>
            <person name="Fitzgerald M."/>
            <person name="Haas B."/>
            <person name="Abouelleil A."/>
            <person name="Alvarado L."/>
            <person name="Arachchi H.M."/>
            <person name="Berlin A.M."/>
            <person name="Chapman S.B."/>
            <person name="Dewar J."/>
            <person name="Goldberg J."/>
            <person name="Griggs A."/>
            <person name="Gujja S."/>
            <person name="Hansen M."/>
            <person name="Howarth C."/>
            <person name="Imamovic A."/>
            <person name="Larimer J."/>
            <person name="McCowan C."/>
            <person name="Murphy C."/>
            <person name="Neiman D."/>
            <person name="Pearson M."/>
            <person name="Priest M."/>
            <person name="Roberts A."/>
            <person name="Saif S."/>
            <person name="Shea T."/>
            <person name="Sisk P."/>
            <person name="Sykes S."/>
            <person name="Wortman J."/>
            <person name="Nusbaum C."/>
            <person name="Birren B."/>
        </authorList>
    </citation>
    <scope>NUCLEOTIDE SEQUENCE [LARGE SCALE GENOMIC DNA]</scope>
    <source>
        <strain evidence="7 8">90A8</strain>
    </source>
</reference>
<evidence type="ECO:0000256" key="6">
    <source>
        <dbReference type="SAM" id="Phobius"/>
    </source>
</evidence>
<keyword evidence="4 6" id="KW-1133">Transmembrane helix</keyword>
<feature type="transmembrane region" description="Helical" evidence="6">
    <location>
        <begin position="89"/>
        <end position="109"/>
    </location>
</feature>
<dbReference type="InterPro" id="IPR001851">
    <property type="entry name" value="ABC_transp_permease"/>
</dbReference>
<gene>
    <name evidence="7" type="ORF">HMPREF1090_02122</name>
</gene>
<evidence type="ECO:0000313" key="8">
    <source>
        <dbReference type="Proteomes" id="UP000013085"/>
    </source>
</evidence>
<evidence type="ECO:0000313" key="7">
    <source>
        <dbReference type="EMBL" id="ENZ15978.1"/>
    </source>
</evidence>
<organism evidence="7 8">
    <name type="scientific">[Clostridium] clostridioforme 90A8</name>
    <dbReference type="NCBI Taxonomy" id="999408"/>
    <lineage>
        <taxon>Bacteria</taxon>
        <taxon>Bacillati</taxon>
        <taxon>Bacillota</taxon>
        <taxon>Clostridia</taxon>
        <taxon>Lachnospirales</taxon>
        <taxon>Lachnospiraceae</taxon>
        <taxon>Enterocloster</taxon>
    </lineage>
</organism>
<dbReference type="GO" id="GO:0022857">
    <property type="term" value="F:transmembrane transporter activity"/>
    <property type="evidence" value="ECO:0007669"/>
    <property type="project" value="InterPro"/>
</dbReference>
<feature type="transmembrane region" description="Helical" evidence="6">
    <location>
        <begin position="282"/>
        <end position="298"/>
    </location>
</feature>
<comment type="subcellular location">
    <subcellularLocation>
        <location evidence="1">Cell membrane</location>
        <topology evidence="1">Multi-pass membrane protein</topology>
    </subcellularLocation>
</comment>
<dbReference type="CDD" id="cd06580">
    <property type="entry name" value="TM_PBP1_transp_TpRbsC_like"/>
    <property type="match status" value="1"/>
</dbReference>
<proteinExistence type="predicted"/>
<name>A0A0E2HC94_9FIRM</name>
<feature type="transmembrane region" description="Helical" evidence="6">
    <location>
        <begin position="64"/>
        <end position="82"/>
    </location>
</feature>
<keyword evidence="3 6" id="KW-0812">Transmembrane</keyword>
<evidence type="ECO:0000256" key="2">
    <source>
        <dbReference type="ARBA" id="ARBA00022475"/>
    </source>
</evidence>
<feature type="transmembrane region" description="Helical" evidence="6">
    <location>
        <begin position="12"/>
        <end position="36"/>
    </location>
</feature>
<dbReference type="PANTHER" id="PTHR47089:SF1">
    <property type="entry name" value="GUANOSINE ABC TRANSPORTER PERMEASE PROTEIN NUPP"/>
    <property type="match status" value="1"/>
</dbReference>
<keyword evidence="5 6" id="KW-0472">Membrane</keyword>
<evidence type="ECO:0000256" key="4">
    <source>
        <dbReference type="ARBA" id="ARBA00022989"/>
    </source>
</evidence>
<dbReference type="AlphaFoldDB" id="A0A0E2HC94"/>
<feature type="transmembrane region" description="Helical" evidence="6">
    <location>
        <begin position="250"/>
        <end position="270"/>
    </location>
</feature>
<protein>
    <submittedName>
        <fullName evidence="7">Sugar ABC transporter permease</fullName>
    </submittedName>
</protein>
<sequence>MSPNKRTGRKRDYVGVLSSVFAIVIGLLVGFVILLICNPSQALPGFVTILTGAFTHGLKGVGQVFYYATPIILTGLSVGFAFKTGLFNIGTPGQFIVGAFAAVYVGIMWTGLGRIQWAVALLAAILGGALWGMVPGVLKACFNVNEVIASIMMNYIGMYMVNWIVKSYKPLFNNLRNESRNVAATAQIPKMGMDKLFPESSVGGGILLAVAAVLLIWVILNKTTFGYELKAVGFNRDAGRYAGINEKRNIIMSMVIAGAIAGMAGGLLYLAGTGKHIEIKDVLAAEGFTGISVALLGLSHPIGVLFSGLFIAYLTAGGFYLQLFEFSTEIIDIIVAVIIYFSAFALIVKTILTRMNRKREKGGGQI</sequence>
<feature type="transmembrane region" description="Helical" evidence="6">
    <location>
        <begin position="115"/>
        <end position="134"/>
    </location>
</feature>
<feature type="transmembrane region" description="Helical" evidence="6">
    <location>
        <begin position="146"/>
        <end position="165"/>
    </location>
</feature>
<feature type="transmembrane region" description="Helical" evidence="6">
    <location>
        <begin position="201"/>
        <end position="220"/>
    </location>
</feature>
<accession>A0A0E2HC94</accession>